<sequence length="370" mass="40767">MYNARRVLSITALMGLIASTVAVLNGGSCSAATGLTCPTKNPCCSEFGHCGDTNAHCRGGCDPRVSAPDACSNTPICQDLDIKMFDRTSWSRITQKPEDYNGEADDYDFTLDKGSITREDNMLTMMMDEENKGTRLSSTRYMLYGEFNARMKVTGSNGVISTMILMSDIHDEVDWEFVGAKTGEGQSNYYFQGQTDYTNGDTHAFPNTADEFHDFGFNWTEDKLEWKIDGVVVRTLKKADTMGWDKVSHFPASPSRLQFSVWPSGIEDVSPGSYEWGGGAIHWNQGPFKATIQSISIKCGESRSSEIDVAPDDVSWQYSMSQGNQTSLGQASFQPSSEPYKASDGGLSLHVSSPFTLMVTLTLSLLYFIF</sequence>
<comment type="caution">
    <text evidence="5">Lacks conserved residue(s) required for the propagation of feature annotation.</text>
</comment>
<dbReference type="GO" id="GO:0016757">
    <property type="term" value="F:glycosyltransferase activity"/>
    <property type="evidence" value="ECO:0007669"/>
    <property type="project" value="TreeGrafter"/>
</dbReference>
<evidence type="ECO:0000256" key="2">
    <source>
        <dbReference type="ARBA" id="ARBA00022729"/>
    </source>
</evidence>
<comment type="caution">
    <text evidence="9">The sequence shown here is derived from an EMBL/GenBank/DDBJ whole genome shotgun (WGS) entry which is preliminary data.</text>
</comment>
<dbReference type="InterPro" id="IPR036861">
    <property type="entry name" value="Endochitinase-like_sf"/>
</dbReference>
<keyword evidence="1 5" id="KW-0147">Chitin-binding</keyword>
<evidence type="ECO:0000259" key="7">
    <source>
        <dbReference type="PROSITE" id="PS50941"/>
    </source>
</evidence>
<gene>
    <name evidence="9" type="ORF">E3P99_01326</name>
</gene>
<evidence type="ECO:0000256" key="3">
    <source>
        <dbReference type="ARBA" id="ARBA00022801"/>
    </source>
</evidence>
<evidence type="ECO:0000259" key="8">
    <source>
        <dbReference type="PROSITE" id="PS51762"/>
    </source>
</evidence>
<keyword evidence="5" id="KW-1015">Disulfide bond</keyword>
<dbReference type="Pfam" id="PF00722">
    <property type="entry name" value="Glyco_hydro_16"/>
    <property type="match status" value="1"/>
</dbReference>
<protein>
    <recommendedName>
        <fullName evidence="11">GH16 domain-containing protein</fullName>
    </recommendedName>
</protein>
<feature type="domain" description="Chitin-binding type-1" evidence="7">
    <location>
        <begin position="26"/>
        <end position="73"/>
    </location>
</feature>
<feature type="disulfide bond" evidence="5">
    <location>
        <begin position="29"/>
        <end position="44"/>
    </location>
</feature>
<evidence type="ECO:0000256" key="6">
    <source>
        <dbReference type="SAM" id="SignalP"/>
    </source>
</evidence>
<dbReference type="SUPFAM" id="SSF57016">
    <property type="entry name" value="Plant lectins/antimicrobial peptides"/>
    <property type="match status" value="1"/>
</dbReference>
<dbReference type="InterPro" id="IPR013320">
    <property type="entry name" value="ConA-like_dom_sf"/>
</dbReference>
<proteinExistence type="predicted"/>
<dbReference type="SMART" id="SM00270">
    <property type="entry name" value="ChtBD1"/>
    <property type="match status" value="1"/>
</dbReference>
<name>A0A4T0FT88_9BASI</name>
<accession>A0A4T0FT88</accession>
<dbReference type="PROSITE" id="PS51762">
    <property type="entry name" value="GH16_2"/>
    <property type="match status" value="1"/>
</dbReference>
<dbReference type="OrthoDB" id="4781at2759"/>
<dbReference type="GO" id="GO:0009277">
    <property type="term" value="C:fungal-type cell wall"/>
    <property type="evidence" value="ECO:0007669"/>
    <property type="project" value="TreeGrafter"/>
</dbReference>
<dbReference type="PROSITE" id="PS50941">
    <property type="entry name" value="CHIT_BIND_I_2"/>
    <property type="match status" value="1"/>
</dbReference>
<evidence type="ECO:0000313" key="9">
    <source>
        <dbReference type="EMBL" id="TIA90914.1"/>
    </source>
</evidence>
<dbReference type="PANTHER" id="PTHR10963">
    <property type="entry name" value="GLYCOSYL HYDROLASE-RELATED"/>
    <property type="match status" value="1"/>
</dbReference>
<dbReference type="Gene3D" id="3.30.60.10">
    <property type="entry name" value="Endochitinase-like"/>
    <property type="match status" value="1"/>
</dbReference>
<dbReference type="GO" id="GO:0005975">
    <property type="term" value="P:carbohydrate metabolic process"/>
    <property type="evidence" value="ECO:0007669"/>
    <property type="project" value="InterPro"/>
</dbReference>
<dbReference type="InterPro" id="IPR000757">
    <property type="entry name" value="Beta-glucanase-like"/>
</dbReference>
<dbReference type="PANTHER" id="PTHR10963:SF22">
    <property type="entry name" value="GLYCOSIDASE CRH2-RELATED"/>
    <property type="match status" value="1"/>
</dbReference>
<dbReference type="SUPFAM" id="SSF49899">
    <property type="entry name" value="Concanavalin A-like lectins/glucanases"/>
    <property type="match status" value="1"/>
</dbReference>
<keyword evidence="2 6" id="KW-0732">Signal</keyword>
<evidence type="ECO:0000256" key="5">
    <source>
        <dbReference type="PROSITE-ProRule" id="PRU00261"/>
    </source>
</evidence>
<dbReference type="GO" id="GO:0004553">
    <property type="term" value="F:hydrolase activity, hydrolyzing O-glycosyl compounds"/>
    <property type="evidence" value="ECO:0007669"/>
    <property type="project" value="InterPro"/>
</dbReference>
<keyword evidence="10" id="KW-1185">Reference proteome</keyword>
<feature type="disulfide bond" evidence="5">
    <location>
        <begin position="43"/>
        <end position="57"/>
    </location>
</feature>
<dbReference type="EMBL" id="SPNW01000015">
    <property type="protein sequence ID" value="TIA90914.1"/>
    <property type="molecule type" value="Genomic_DNA"/>
</dbReference>
<dbReference type="AlphaFoldDB" id="A0A4T0FT88"/>
<evidence type="ECO:0000256" key="4">
    <source>
        <dbReference type="ARBA" id="ARBA00023295"/>
    </source>
</evidence>
<evidence type="ECO:0000256" key="1">
    <source>
        <dbReference type="ARBA" id="ARBA00022669"/>
    </source>
</evidence>
<organism evidence="9 10">
    <name type="scientific">Wallemia hederae</name>
    <dbReference type="NCBI Taxonomy" id="1540922"/>
    <lineage>
        <taxon>Eukaryota</taxon>
        <taxon>Fungi</taxon>
        <taxon>Dikarya</taxon>
        <taxon>Basidiomycota</taxon>
        <taxon>Wallemiomycotina</taxon>
        <taxon>Wallemiomycetes</taxon>
        <taxon>Wallemiales</taxon>
        <taxon>Wallemiaceae</taxon>
        <taxon>Wallemia</taxon>
    </lineage>
</organism>
<dbReference type="InterPro" id="IPR001002">
    <property type="entry name" value="Chitin-bd_1"/>
</dbReference>
<dbReference type="Gene3D" id="2.60.120.200">
    <property type="match status" value="1"/>
</dbReference>
<feature type="chain" id="PRO_5020426929" description="GH16 domain-containing protein" evidence="6">
    <location>
        <begin position="23"/>
        <end position="370"/>
    </location>
</feature>
<dbReference type="Proteomes" id="UP000310189">
    <property type="component" value="Unassembled WGS sequence"/>
</dbReference>
<evidence type="ECO:0008006" key="11">
    <source>
        <dbReference type="Google" id="ProtNLM"/>
    </source>
</evidence>
<dbReference type="GO" id="GO:0031505">
    <property type="term" value="P:fungal-type cell wall organization"/>
    <property type="evidence" value="ECO:0007669"/>
    <property type="project" value="TreeGrafter"/>
</dbReference>
<dbReference type="GO" id="GO:0008061">
    <property type="term" value="F:chitin binding"/>
    <property type="evidence" value="ECO:0007669"/>
    <property type="project" value="UniProtKB-UniRule"/>
</dbReference>
<keyword evidence="4" id="KW-0326">Glycosidase</keyword>
<feature type="domain" description="GH16" evidence="8">
    <location>
        <begin position="88"/>
        <end position="292"/>
    </location>
</feature>
<dbReference type="InterPro" id="IPR050546">
    <property type="entry name" value="Glycosyl_Hydrlase_16"/>
</dbReference>
<keyword evidence="3" id="KW-0378">Hydrolase</keyword>
<evidence type="ECO:0000313" key="10">
    <source>
        <dbReference type="Proteomes" id="UP000310189"/>
    </source>
</evidence>
<feature type="signal peptide" evidence="6">
    <location>
        <begin position="1"/>
        <end position="22"/>
    </location>
</feature>
<reference evidence="9 10" key="1">
    <citation type="submission" date="2019-03" db="EMBL/GenBank/DDBJ databases">
        <title>Sequencing 23 genomes of Wallemia ichthyophaga.</title>
        <authorList>
            <person name="Gostincar C."/>
        </authorList>
    </citation>
    <scope>NUCLEOTIDE SEQUENCE [LARGE SCALE GENOMIC DNA]</scope>
    <source>
        <strain evidence="9 10">EXF-5753</strain>
    </source>
</reference>